<dbReference type="GO" id="GO:0005765">
    <property type="term" value="C:lysosomal membrane"/>
    <property type="evidence" value="ECO:0007669"/>
    <property type="project" value="UniProtKB-SubCell"/>
</dbReference>
<dbReference type="InterPro" id="IPR050266">
    <property type="entry name" value="AB_hydrolase_sf"/>
</dbReference>
<comment type="catalytic activity">
    <reaction evidence="6">
        <text>1-dodecanoylglycerol + H2O = dodecanoate + glycerol + H(+)</text>
        <dbReference type="Rhea" id="RHEA:44316"/>
        <dbReference type="ChEBI" id="CHEBI:15377"/>
        <dbReference type="ChEBI" id="CHEBI:15378"/>
        <dbReference type="ChEBI" id="CHEBI:17754"/>
        <dbReference type="ChEBI" id="CHEBI:18262"/>
        <dbReference type="ChEBI" id="CHEBI:75539"/>
    </reaction>
</comment>
<dbReference type="GO" id="GO:0046464">
    <property type="term" value="P:acylglycerol catabolic process"/>
    <property type="evidence" value="ECO:0007669"/>
    <property type="project" value="TreeGrafter"/>
</dbReference>
<keyword evidence="8" id="KW-0812">Transmembrane</keyword>
<keyword evidence="8" id="KW-0472">Membrane</keyword>
<dbReference type="EC" id="3.1.1.23" evidence="2"/>
<evidence type="ECO:0000259" key="9">
    <source>
        <dbReference type="Pfam" id="PF00561"/>
    </source>
</evidence>
<proteinExistence type="predicted"/>
<evidence type="ECO:0000256" key="5">
    <source>
        <dbReference type="ARBA" id="ARBA00046308"/>
    </source>
</evidence>
<keyword evidence="8" id="KW-1133">Transmembrane helix</keyword>
<feature type="transmembrane region" description="Helical" evidence="8">
    <location>
        <begin position="23"/>
        <end position="48"/>
    </location>
</feature>
<dbReference type="SUPFAM" id="SSF53474">
    <property type="entry name" value="alpha/beta-Hydrolases"/>
    <property type="match status" value="1"/>
</dbReference>
<evidence type="ECO:0000256" key="3">
    <source>
        <dbReference type="ARBA" id="ARBA00037797"/>
    </source>
</evidence>
<evidence type="ECO:0000256" key="4">
    <source>
        <dbReference type="ARBA" id="ARBA00037874"/>
    </source>
</evidence>
<protein>
    <recommendedName>
        <fullName evidence="2">acylglycerol lipase</fullName>
        <ecNumber evidence="2">3.1.1.23</ecNumber>
    </recommendedName>
</protein>
<dbReference type="PANTHER" id="PTHR43798">
    <property type="entry name" value="MONOACYLGLYCEROL LIPASE"/>
    <property type="match status" value="1"/>
</dbReference>
<evidence type="ECO:0000313" key="11">
    <source>
        <dbReference type="Proteomes" id="UP000005408"/>
    </source>
</evidence>
<dbReference type="InterPro" id="IPR000073">
    <property type="entry name" value="AB_hydrolase_1"/>
</dbReference>
<evidence type="ECO:0000256" key="2">
    <source>
        <dbReference type="ARBA" id="ARBA00013254"/>
    </source>
</evidence>
<name>A0A8W8LY74_MAGGI</name>
<sequence length="359" mass="40156">MQGCAITIARRPGLPILENNRMITVHAIFFPLLVFLTSITATSLYLFLKKPNLIVQYYLRVTVLWSGMKIKYVNVNGRNVFYGERGQKQKGKSSMILLHGFSADKSMWAPLVRNLPRNIHVIALDLPGNGESEPPEEGTDLSFKGLVHSVHQIIEKLEMSDDPLHIVGLSMGGAIAGLYAAEYPLVVDRVTMMCPAMRTPEQTAVAKKIQRAVESGDEDTILRDCPLFPQNPDEMQYLLDFAQFHKSSFIPKQILQGAVDMRRQYHGFYLKLLKGLSAEENATLLERTAPHITVPSHIVWGQEDQVVHVSGAKILTDKLPNCKRVDIIPRCGHAINLDRPGSKTKALLSFRGEYSKKGN</sequence>
<dbReference type="GO" id="GO:0047372">
    <property type="term" value="F:monoacylglycerol lipase activity"/>
    <property type="evidence" value="ECO:0007669"/>
    <property type="project" value="UniProtKB-EC"/>
</dbReference>
<reference evidence="10" key="1">
    <citation type="submission" date="2022-08" db="UniProtKB">
        <authorList>
            <consortium name="EnsemblMetazoa"/>
        </authorList>
    </citation>
    <scope>IDENTIFICATION</scope>
    <source>
        <strain evidence="10">05x7-T-G4-1.051#20</strain>
    </source>
</reference>
<feature type="domain" description="AB hydrolase-1" evidence="9">
    <location>
        <begin position="95"/>
        <end position="340"/>
    </location>
</feature>
<keyword evidence="11" id="KW-1185">Reference proteome</keyword>
<evidence type="ECO:0000313" key="10">
    <source>
        <dbReference type="EnsemblMetazoa" id="G30167.3:cds"/>
    </source>
</evidence>
<dbReference type="InterPro" id="IPR029058">
    <property type="entry name" value="AB_hydrolase_fold"/>
</dbReference>
<evidence type="ECO:0000256" key="6">
    <source>
        <dbReference type="ARBA" id="ARBA00047662"/>
    </source>
</evidence>
<dbReference type="Proteomes" id="UP000005408">
    <property type="component" value="Unassembled WGS sequence"/>
</dbReference>
<dbReference type="AlphaFoldDB" id="A0A8W8LY74"/>
<dbReference type="PRINTS" id="PR00111">
    <property type="entry name" value="ABHYDROLASE"/>
</dbReference>
<dbReference type="GO" id="GO:0031966">
    <property type="term" value="C:mitochondrial membrane"/>
    <property type="evidence" value="ECO:0007669"/>
    <property type="project" value="UniProtKB-SubCell"/>
</dbReference>
<comment type="subcellular location">
    <subcellularLocation>
        <location evidence="3">Late endosome membrane</location>
        <topology evidence="3">Single-pass type II membrane protein</topology>
    </subcellularLocation>
    <subcellularLocation>
        <location evidence="4">Lysosome membrane</location>
        <topology evidence="4">Single-pass type II membrane protein</topology>
    </subcellularLocation>
    <subcellularLocation>
        <location evidence="5">Mitochondrion membrane</location>
        <topology evidence="5">Single-pass type II membrane protein</topology>
    </subcellularLocation>
</comment>
<comment type="catalytic activity">
    <reaction evidence="1">
        <text>Hydrolyzes glycerol monoesters of long-chain fatty acids.</text>
        <dbReference type="EC" id="3.1.1.23"/>
    </reaction>
</comment>
<dbReference type="Pfam" id="PF00561">
    <property type="entry name" value="Abhydrolase_1"/>
    <property type="match status" value="1"/>
</dbReference>
<evidence type="ECO:0000256" key="7">
    <source>
        <dbReference type="ARBA" id="ARBA00049568"/>
    </source>
</evidence>
<accession>A0A8W8LY74</accession>
<dbReference type="EnsemblMetazoa" id="G30167.3">
    <property type="protein sequence ID" value="G30167.3:cds"/>
    <property type="gene ID" value="G30167"/>
</dbReference>
<evidence type="ECO:0000256" key="8">
    <source>
        <dbReference type="SAM" id="Phobius"/>
    </source>
</evidence>
<comment type="function">
    <text evidence="7">Lipase that preferentially hydrolysis medium-chain saturated monoacylglycerols including 2-arachidonoylglycerol. Through 2-arachidonoylglycerol degradation may regulate endocannabinoid signaling pathways. Also has a lysophosphatidyl lipase activity with a preference for lysophosphatidylglycerol among other lysophospholipids. Also able to degrade bis(monoacylglycero)phosphate (BMP) and constitutes the major enzyme for BMP catabolism. BMP, also known as lysobisphosphatidic acid, is enriched in late endosomes and lysosomes and plays a key role in the formation of intraluminal vesicles and in lipid sorting.</text>
</comment>
<organism evidence="10 11">
    <name type="scientific">Magallana gigas</name>
    <name type="common">Pacific oyster</name>
    <name type="synonym">Crassostrea gigas</name>
    <dbReference type="NCBI Taxonomy" id="29159"/>
    <lineage>
        <taxon>Eukaryota</taxon>
        <taxon>Metazoa</taxon>
        <taxon>Spiralia</taxon>
        <taxon>Lophotrochozoa</taxon>
        <taxon>Mollusca</taxon>
        <taxon>Bivalvia</taxon>
        <taxon>Autobranchia</taxon>
        <taxon>Pteriomorphia</taxon>
        <taxon>Ostreida</taxon>
        <taxon>Ostreoidea</taxon>
        <taxon>Ostreidae</taxon>
        <taxon>Magallana</taxon>
    </lineage>
</organism>
<dbReference type="GO" id="GO:0031902">
    <property type="term" value="C:late endosome membrane"/>
    <property type="evidence" value="ECO:0007669"/>
    <property type="project" value="UniProtKB-SubCell"/>
</dbReference>
<evidence type="ECO:0000256" key="1">
    <source>
        <dbReference type="ARBA" id="ARBA00001613"/>
    </source>
</evidence>
<dbReference type="PANTHER" id="PTHR43798:SF5">
    <property type="entry name" value="MONOACYLGLYCEROL LIPASE ABHD6"/>
    <property type="match status" value="1"/>
</dbReference>
<dbReference type="Gene3D" id="3.40.50.1820">
    <property type="entry name" value="alpha/beta hydrolase"/>
    <property type="match status" value="1"/>
</dbReference>